<proteinExistence type="predicted"/>
<dbReference type="KEGG" id="dde:Dde_0524"/>
<evidence type="ECO:0000313" key="2">
    <source>
        <dbReference type="Proteomes" id="UP000002710"/>
    </source>
</evidence>
<dbReference type="Proteomes" id="UP000002710">
    <property type="component" value="Chromosome"/>
</dbReference>
<sequence length="85" mass="10158">MKDDKGHYYYPDPSNKQVRVYVRNGSDSIEFRLWHQDRPEVWEQHEWISIDVIRNAAQMYRDMGRESNPMALYDEAVAQVLLKNG</sequence>
<accession>Q315S1</accession>
<dbReference type="STRING" id="207559.Dde_0524"/>
<dbReference type="EMBL" id="CP000112">
    <property type="protein sequence ID" value="ABB37325.1"/>
    <property type="molecule type" value="Genomic_DNA"/>
</dbReference>
<keyword evidence="2" id="KW-1185">Reference proteome</keyword>
<reference evidence="1 2" key="1">
    <citation type="journal article" date="2011" name="J. Bacteriol.">
        <title>Complete genome sequence and updated annotation of Desulfovibrio alaskensis G20.</title>
        <authorList>
            <person name="Hauser L.J."/>
            <person name="Land M.L."/>
            <person name="Brown S.D."/>
            <person name="Larimer F."/>
            <person name="Keller K.L."/>
            <person name="Rapp-Giles B.J."/>
            <person name="Price M.N."/>
            <person name="Lin M."/>
            <person name="Bruce D.C."/>
            <person name="Detter J.C."/>
            <person name="Tapia R."/>
            <person name="Han C.S."/>
            <person name="Goodwin L.A."/>
            <person name="Cheng J.F."/>
            <person name="Pitluck S."/>
            <person name="Copeland A."/>
            <person name="Lucas S."/>
            <person name="Nolan M."/>
            <person name="Lapidus A.L."/>
            <person name="Palumbo A.V."/>
            <person name="Wall J.D."/>
        </authorList>
    </citation>
    <scope>NUCLEOTIDE SEQUENCE [LARGE SCALE GENOMIC DNA]</scope>
    <source>
        <strain evidence="2">ATCC BAA 1058 / DSM 17464 / G20</strain>
    </source>
</reference>
<name>Q315S1_OLEA2</name>
<organism evidence="1 2">
    <name type="scientific">Oleidesulfovibrio alaskensis (strain ATCC BAA-1058 / DSM 17464 / G20)</name>
    <name type="common">Desulfovibrio alaskensis</name>
    <dbReference type="NCBI Taxonomy" id="207559"/>
    <lineage>
        <taxon>Bacteria</taxon>
        <taxon>Pseudomonadati</taxon>
        <taxon>Thermodesulfobacteriota</taxon>
        <taxon>Desulfovibrionia</taxon>
        <taxon>Desulfovibrionales</taxon>
        <taxon>Desulfovibrionaceae</taxon>
        <taxon>Oleidesulfovibrio</taxon>
    </lineage>
</organism>
<dbReference type="RefSeq" id="WP_011366643.1">
    <property type="nucleotide sequence ID" value="NC_007519.1"/>
</dbReference>
<dbReference type="AlphaFoldDB" id="Q315S1"/>
<evidence type="ECO:0000313" key="1">
    <source>
        <dbReference type="EMBL" id="ABB37325.1"/>
    </source>
</evidence>
<gene>
    <name evidence="1" type="ordered locus">Dde_0524</name>
</gene>
<dbReference type="HOGENOM" id="CLU_2522100_0_0_7"/>
<protein>
    <submittedName>
        <fullName evidence="1">Uncharacterized protein</fullName>
    </submittedName>
</protein>
<dbReference type="eggNOG" id="ENOG50338U3">
    <property type="taxonomic scope" value="Bacteria"/>
</dbReference>